<dbReference type="Pfam" id="PF00059">
    <property type="entry name" value="Lectin_C"/>
    <property type="match status" value="1"/>
</dbReference>
<reference evidence="7" key="1">
    <citation type="submission" date="2025-08" db="UniProtKB">
        <authorList>
            <consortium name="RefSeq"/>
        </authorList>
    </citation>
    <scope>IDENTIFICATION</scope>
</reference>
<dbReference type="GeneID" id="106602223"/>
<evidence type="ECO:0000256" key="2">
    <source>
        <dbReference type="ARBA" id="ARBA00023157"/>
    </source>
</evidence>
<dbReference type="InterPro" id="IPR001304">
    <property type="entry name" value="C-type_lectin-like"/>
</dbReference>
<evidence type="ECO:0000256" key="3">
    <source>
        <dbReference type="SAM" id="MobiDB-lite"/>
    </source>
</evidence>
<feature type="compositionally biased region" description="Basic and acidic residues" evidence="3">
    <location>
        <begin position="239"/>
        <end position="271"/>
    </location>
</feature>
<accession>A0ABM3EMR0</accession>
<evidence type="ECO:0000313" key="6">
    <source>
        <dbReference type="Proteomes" id="UP001652741"/>
    </source>
</evidence>
<dbReference type="SUPFAM" id="SSF56436">
    <property type="entry name" value="C-type lectin-like"/>
    <property type="match status" value="1"/>
</dbReference>
<dbReference type="InterPro" id="IPR016187">
    <property type="entry name" value="CTDL_fold"/>
</dbReference>
<gene>
    <name evidence="7" type="primary">LOC106602223</name>
</gene>
<dbReference type="PANTHER" id="PTHR22803">
    <property type="entry name" value="MANNOSE, PHOSPHOLIPASE, LECTIN RECEPTOR RELATED"/>
    <property type="match status" value="1"/>
</dbReference>
<organism evidence="6 7">
    <name type="scientific">Salmo salar</name>
    <name type="common">Atlantic salmon</name>
    <dbReference type="NCBI Taxonomy" id="8030"/>
    <lineage>
        <taxon>Eukaryota</taxon>
        <taxon>Metazoa</taxon>
        <taxon>Chordata</taxon>
        <taxon>Craniata</taxon>
        <taxon>Vertebrata</taxon>
        <taxon>Euteleostomi</taxon>
        <taxon>Actinopterygii</taxon>
        <taxon>Neopterygii</taxon>
        <taxon>Teleostei</taxon>
        <taxon>Protacanthopterygii</taxon>
        <taxon>Salmoniformes</taxon>
        <taxon>Salmonidae</taxon>
        <taxon>Salmoninae</taxon>
        <taxon>Salmo</taxon>
    </lineage>
</organism>
<evidence type="ECO:0000259" key="5">
    <source>
        <dbReference type="PROSITE" id="PS50041"/>
    </source>
</evidence>
<evidence type="ECO:0000256" key="1">
    <source>
        <dbReference type="ARBA" id="ARBA00022734"/>
    </source>
</evidence>
<dbReference type="InterPro" id="IPR056615">
    <property type="entry name" value="FAZ1_C"/>
</dbReference>
<feature type="region of interest" description="Disordered" evidence="3">
    <location>
        <begin position="239"/>
        <end position="276"/>
    </location>
</feature>
<protein>
    <submittedName>
        <fullName evidence="7">CD209 antigen</fullName>
    </submittedName>
</protein>
<proteinExistence type="predicted"/>
<dbReference type="SMART" id="SM00034">
    <property type="entry name" value="CLECT"/>
    <property type="match status" value="1"/>
</dbReference>
<dbReference type="InterPro" id="IPR016186">
    <property type="entry name" value="C-type_lectin-like/link_sf"/>
</dbReference>
<feature type="compositionally biased region" description="Basic and acidic residues" evidence="3">
    <location>
        <begin position="149"/>
        <end position="200"/>
    </location>
</feature>
<keyword evidence="1" id="KW-0430">Lectin</keyword>
<evidence type="ECO:0000256" key="4">
    <source>
        <dbReference type="SAM" id="Phobius"/>
    </source>
</evidence>
<sequence>MADYVNKQVIELNKFMEENRNRATRSVKTETHLSASVCSSTDGRTRLYRLAAVCFGVLCVLQVILNISLKLAFSGSNEERNQLEACYNTTGLPQDRDQSDTSSRIIGLCTERDQLQKERDQCRRNMNQLERKRGQLLRDRDQLLRERDQLQSERDQLQSERDQLQRERDQLQRERDQLQRERDQLQRERDQLLKERDQLQSERGQLLNERDQLQSERDQLQSERDQLLNERDQLLKERDQLQSERDQLQSERDQLQSERDQSEKTDDKIQLQERNNALTKDRDMLRDRVSVLTNEKVALEERLSECELNICQKIWKSCPEGWRLLGSSCYFLSTQMKTWEESRLDCLNRGADLMIINNKEEHEYLCGINKIVWIGLTNSVTGGTWKWVDGTALTTASYWRSGGPYGGGVENCVVLPYWSSGYRGWWDYRCSYPQYWMCEKGLL</sequence>
<evidence type="ECO:0000313" key="7">
    <source>
        <dbReference type="RefSeq" id="XP_045572352.1"/>
    </source>
</evidence>
<feature type="region of interest" description="Disordered" evidence="3">
    <location>
        <begin position="149"/>
        <end position="224"/>
    </location>
</feature>
<keyword evidence="6" id="KW-1185">Reference proteome</keyword>
<keyword evidence="4" id="KW-1133">Transmembrane helix</keyword>
<dbReference type="PROSITE" id="PS00615">
    <property type="entry name" value="C_TYPE_LECTIN_1"/>
    <property type="match status" value="1"/>
</dbReference>
<dbReference type="Gene3D" id="1.20.5.1000">
    <property type="entry name" value="arf6 gtpase in complex with a specific effector, jip4"/>
    <property type="match status" value="2"/>
</dbReference>
<keyword evidence="4" id="KW-0812">Transmembrane</keyword>
<dbReference type="Proteomes" id="UP001652741">
    <property type="component" value="Chromosome ssa04"/>
</dbReference>
<feature type="domain" description="C-type lectin" evidence="5">
    <location>
        <begin position="325"/>
        <end position="439"/>
    </location>
</feature>
<dbReference type="Pfam" id="PF23404">
    <property type="entry name" value="FAZ1_C"/>
    <property type="match status" value="2"/>
</dbReference>
<name>A0ABM3EMR0_SALSA</name>
<dbReference type="InterPro" id="IPR018378">
    <property type="entry name" value="C-type_lectin_CS"/>
</dbReference>
<dbReference type="CDD" id="cd03590">
    <property type="entry name" value="CLECT_DC-SIGN_like"/>
    <property type="match status" value="1"/>
</dbReference>
<dbReference type="PROSITE" id="PS50041">
    <property type="entry name" value="C_TYPE_LECTIN_2"/>
    <property type="match status" value="1"/>
</dbReference>
<feature type="transmembrane region" description="Helical" evidence="4">
    <location>
        <begin position="50"/>
        <end position="73"/>
    </location>
</feature>
<feature type="compositionally biased region" description="Basic and acidic residues" evidence="3">
    <location>
        <begin position="208"/>
        <end position="224"/>
    </location>
</feature>
<dbReference type="InterPro" id="IPR050111">
    <property type="entry name" value="C-type_lectin/snaclec_domain"/>
</dbReference>
<dbReference type="InterPro" id="IPR033989">
    <property type="entry name" value="CD209-like_CTLD"/>
</dbReference>
<keyword evidence="2" id="KW-1015">Disulfide bond</keyword>
<keyword evidence="4" id="KW-0472">Membrane</keyword>
<dbReference type="RefSeq" id="XP_045572352.1">
    <property type="nucleotide sequence ID" value="XM_045716396.1"/>
</dbReference>
<dbReference type="Gene3D" id="3.10.100.10">
    <property type="entry name" value="Mannose-Binding Protein A, subunit A"/>
    <property type="match status" value="1"/>
</dbReference>